<dbReference type="EMBL" id="BCSX01000028">
    <property type="protein sequence ID" value="GAS89208.1"/>
    <property type="molecule type" value="Genomic_DNA"/>
</dbReference>
<evidence type="ECO:0000256" key="1">
    <source>
        <dbReference type="ARBA" id="ARBA00009897"/>
    </source>
</evidence>
<gene>
    <name evidence="6" type="ORF">RMCB_3304</name>
</gene>
<dbReference type="SUPFAM" id="SSF55931">
    <property type="entry name" value="Glutamine synthetase/guanido kinase"/>
    <property type="match status" value="1"/>
</dbReference>
<proteinExistence type="inferred from homology"/>
<dbReference type="STRING" id="146020.RMCB_3304"/>
<evidence type="ECO:0000256" key="2">
    <source>
        <dbReference type="ARBA" id="ARBA00022598"/>
    </source>
</evidence>
<comment type="caution">
    <text evidence="6">The sequence shown here is derived from an EMBL/GenBank/DDBJ whole genome shotgun (WGS) entry which is preliminary data.</text>
</comment>
<sequence length="420" mass="45798">MTERVAMTQVEVPDYDLGIRGKLVRTNKTRDTVSVAMCTILYGLSVADEVADTPFSNAANGYPDARLVPDESTRIDLSWRDGVDAVIADLAGADGHPVEMSPRNVLQSLLRRYAELDLQPVLGFEYELWLFSGERRPFGATENAYSLTRSAETSSLATEFINRMESVGITVEMFHSELGPGFFEFTLAPAPALEAADSAVRARQYLRDLCAERGLHASFMAKPFADKSGAGGHVHSSLMRDGANVFSDGARGLSREGKSYLAGLLTGMSDTTALLNPYVNSYKRIDPEMFTPAVAAWGHDDRGQACRVILNDTASARVEHRRPGADASPYLVADAVLAAGLHGLTDRLALPAAGEQVAALPADLRSAAALFEDSAWLVELLGKPFCGSFAATRRAEADRYEQWLRQNITTWELTRHLEHQ</sequence>
<dbReference type="AlphaFoldDB" id="A0A117I5X5"/>
<evidence type="ECO:0000256" key="4">
    <source>
        <dbReference type="RuleBase" id="RU000384"/>
    </source>
</evidence>
<dbReference type="PROSITE" id="PS51987">
    <property type="entry name" value="GS_CATALYTIC"/>
    <property type="match status" value="1"/>
</dbReference>
<dbReference type="Gene3D" id="3.30.590.10">
    <property type="entry name" value="Glutamine synthetase/guanido kinase, catalytic domain"/>
    <property type="match status" value="1"/>
</dbReference>
<dbReference type="GO" id="GO:0004356">
    <property type="term" value="F:glutamine synthetase activity"/>
    <property type="evidence" value="ECO:0007669"/>
    <property type="project" value="InterPro"/>
</dbReference>
<name>A0A117I5X5_9MYCO</name>
<dbReference type="SMART" id="SM01230">
    <property type="entry name" value="Gln-synt_C"/>
    <property type="match status" value="1"/>
</dbReference>
<comment type="similarity">
    <text evidence="1 3 4">Belongs to the glutamine synthetase family.</text>
</comment>
<dbReference type="GO" id="GO:0006542">
    <property type="term" value="P:glutamine biosynthetic process"/>
    <property type="evidence" value="ECO:0007669"/>
    <property type="project" value="InterPro"/>
</dbReference>
<dbReference type="InterPro" id="IPR036651">
    <property type="entry name" value="Gln_synt_N_sf"/>
</dbReference>
<dbReference type="InterPro" id="IPR014746">
    <property type="entry name" value="Gln_synth/guanido_kin_cat_dom"/>
</dbReference>
<feature type="domain" description="GS catalytic" evidence="5">
    <location>
        <begin position="102"/>
        <end position="420"/>
    </location>
</feature>
<dbReference type="InterPro" id="IPR008146">
    <property type="entry name" value="Gln_synth_cat_dom"/>
</dbReference>
<organism evidence="6 7">
    <name type="scientific">Mycolicibacterium brisbanense</name>
    <dbReference type="NCBI Taxonomy" id="146020"/>
    <lineage>
        <taxon>Bacteria</taxon>
        <taxon>Bacillati</taxon>
        <taxon>Actinomycetota</taxon>
        <taxon>Actinomycetes</taxon>
        <taxon>Mycobacteriales</taxon>
        <taxon>Mycobacteriaceae</taxon>
        <taxon>Mycolicibacterium</taxon>
    </lineage>
</organism>
<dbReference type="Gene3D" id="3.10.20.70">
    <property type="entry name" value="Glutamine synthetase, N-terminal domain"/>
    <property type="match status" value="1"/>
</dbReference>
<dbReference type="RefSeq" id="WP_062829644.1">
    <property type="nucleotide sequence ID" value="NZ_BCSX01000028.1"/>
</dbReference>
<accession>A0A117I5X5</accession>
<dbReference type="OrthoDB" id="9807095at2"/>
<evidence type="ECO:0000313" key="6">
    <source>
        <dbReference type="EMBL" id="GAS89208.1"/>
    </source>
</evidence>
<dbReference type="PANTHER" id="PTHR43785:SF12">
    <property type="entry name" value="TYPE-1 GLUTAMINE SYNTHETASE 2"/>
    <property type="match status" value="1"/>
</dbReference>
<reference evidence="7" key="1">
    <citation type="journal article" date="2016" name="Genome Announc.">
        <title>Draft Genome Sequences of Five Rapidly Growing Mycobacterium Species, M. thermoresistibile, M. fortuitum subsp. acetamidolyticum, M. canariasense, M. brisbanense, and M. novocastrense.</title>
        <authorList>
            <person name="Katahira K."/>
            <person name="Ogura Y."/>
            <person name="Gotoh Y."/>
            <person name="Hayashi T."/>
        </authorList>
    </citation>
    <scope>NUCLEOTIDE SEQUENCE [LARGE SCALE GENOMIC DNA]</scope>
    <source>
        <strain evidence="7">JCM15654</strain>
    </source>
</reference>
<keyword evidence="2 6" id="KW-0436">Ligase</keyword>
<keyword evidence="7" id="KW-1185">Reference proteome</keyword>
<evidence type="ECO:0000259" key="5">
    <source>
        <dbReference type="PROSITE" id="PS51987"/>
    </source>
</evidence>
<dbReference type="PANTHER" id="PTHR43785">
    <property type="entry name" value="GAMMA-GLUTAMYLPUTRESCINE SYNTHETASE"/>
    <property type="match status" value="1"/>
</dbReference>
<dbReference type="Pfam" id="PF00120">
    <property type="entry name" value="Gln-synt_C"/>
    <property type="match status" value="1"/>
</dbReference>
<protein>
    <submittedName>
        <fullName evidence="6">Glutamate--ammonia ligase</fullName>
    </submittedName>
</protein>
<reference evidence="7" key="2">
    <citation type="submission" date="2016-02" db="EMBL/GenBank/DDBJ databases">
        <title>Draft genome sequence of five rapidly growing Mycobacterium species.</title>
        <authorList>
            <person name="Katahira K."/>
            <person name="Gotou Y."/>
            <person name="Iida K."/>
            <person name="Ogura Y."/>
            <person name="Hayashi T."/>
        </authorList>
    </citation>
    <scope>NUCLEOTIDE SEQUENCE [LARGE SCALE GENOMIC DNA]</scope>
    <source>
        <strain evidence="7">JCM15654</strain>
    </source>
</reference>
<evidence type="ECO:0000313" key="7">
    <source>
        <dbReference type="Proteomes" id="UP000069620"/>
    </source>
</evidence>
<dbReference type="Proteomes" id="UP000069620">
    <property type="component" value="Unassembled WGS sequence"/>
</dbReference>
<evidence type="ECO:0000256" key="3">
    <source>
        <dbReference type="PROSITE-ProRule" id="PRU01331"/>
    </source>
</evidence>